<dbReference type="PANTHER" id="PTHR31190">
    <property type="entry name" value="DNA-BINDING DOMAIN"/>
    <property type="match status" value="1"/>
</dbReference>
<evidence type="ECO:0000256" key="4">
    <source>
        <dbReference type="ARBA" id="ARBA00023125"/>
    </source>
</evidence>
<gene>
    <name evidence="9" type="ORF">OLC1_LOCUS3378</name>
</gene>
<organism evidence="9 10">
    <name type="scientific">Oldenlandia corymbosa var. corymbosa</name>
    <dbReference type="NCBI Taxonomy" id="529605"/>
    <lineage>
        <taxon>Eukaryota</taxon>
        <taxon>Viridiplantae</taxon>
        <taxon>Streptophyta</taxon>
        <taxon>Embryophyta</taxon>
        <taxon>Tracheophyta</taxon>
        <taxon>Spermatophyta</taxon>
        <taxon>Magnoliopsida</taxon>
        <taxon>eudicotyledons</taxon>
        <taxon>Gunneridae</taxon>
        <taxon>Pentapetalae</taxon>
        <taxon>asterids</taxon>
        <taxon>lamiids</taxon>
        <taxon>Gentianales</taxon>
        <taxon>Rubiaceae</taxon>
        <taxon>Rubioideae</taxon>
        <taxon>Spermacoceae</taxon>
        <taxon>Hedyotis-Oldenlandia complex</taxon>
        <taxon>Oldenlandia</taxon>
    </lineage>
</organism>
<evidence type="ECO:0000256" key="3">
    <source>
        <dbReference type="ARBA" id="ARBA00023015"/>
    </source>
</evidence>
<dbReference type="PANTHER" id="PTHR31190:SF314">
    <property type="entry name" value="ETHYLENE-RESPONSIVE TRANSCRIPTION FACTOR ERF094"/>
    <property type="match status" value="1"/>
</dbReference>
<evidence type="ECO:0000256" key="7">
    <source>
        <dbReference type="SAM" id="MobiDB-lite"/>
    </source>
</evidence>
<protein>
    <submittedName>
        <fullName evidence="9">OLC1v1026497C1</fullName>
    </submittedName>
</protein>
<keyword evidence="5" id="KW-0804">Transcription</keyword>
<dbReference type="GO" id="GO:0003677">
    <property type="term" value="F:DNA binding"/>
    <property type="evidence" value="ECO:0007669"/>
    <property type="project" value="UniProtKB-KW"/>
</dbReference>
<name>A0AAV1C8H1_OLDCO</name>
<evidence type="ECO:0000256" key="1">
    <source>
        <dbReference type="ARBA" id="ARBA00004123"/>
    </source>
</evidence>
<dbReference type="FunFam" id="3.30.730.10:FF:000001">
    <property type="entry name" value="Ethylene-responsive transcription factor 2"/>
    <property type="match status" value="1"/>
</dbReference>
<dbReference type="Proteomes" id="UP001161247">
    <property type="component" value="Chromosome 1"/>
</dbReference>
<dbReference type="CDD" id="cd00018">
    <property type="entry name" value="AP2"/>
    <property type="match status" value="1"/>
</dbReference>
<dbReference type="PRINTS" id="PR00367">
    <property type="entry name" value="ETHRSPELEMNT"/>
</dbReference>
<feature type="region of interest" description="Disordered" evidence="7">
    <location>
        <begin position="110"/>
        <end position="131"/>
    </location>
</feature>
<dbReference type="InterPro" id="IPR016177">
    <property type="entry name" value="DNA-bd_dom_sf"/>
</dbReference>
<dbReference type="InterPro" id="IPR044808">
    <property type="entry name" value="ERF_plant"/>
</dbReference>
<dbReference type="GO" id="GO:0003700">
    <property type="term" value="F:DNA-binding transcription factor activity"/>
    <property type="evidence" value="ECO:0007669"/>
    <property type="project" value="InterPro"/>
</dbReference>
<reference evidence="9" key="1">
    <citation type="submission" date="2023-03" db="EMBL/GenBank/DDBJ databases">
        <authorList>
            <person name="Julca I."/>
        </authorList>
    </citation>
    <scope>NUCLEOTIDE SEQUENCE</scope>
</reference>
<evidence type="ECO:0000256" key="6">
    <source>
        <dbReference type="ARBA" id="ARBA00023242"/>
    </source>
</evidence>
<keyword evidence="3" id="KW-0805">Transcription regulation</keyword>
<dbReference type="GO" id="GO:0005634">
    <property type="term" value="C:nucleus"/>
    <property type="evidence" value="ECO:0007669"/>
    <property type="project" value="UniProtKB-SubCell"/>
</dbReference>
<evidence type="ECO:0000313" key="9">
    <source>
        <dbReference type="EMBL" id="CAI9091458.1"/>
    </source>
</evidence>
<feature type="domain" description="AP2/ERF" evidence="8">
    <location>
        <begin position="132"/>
        <end position="190"/>
    </location>
</feature>
<feature type="compositionally biased region" description="Basic and acidic residues" evidence="7">
    <location>
        <begin position="114"/>
        <end position="131"/>
    </location>
</feature>
<dbReference type="InterPro" id="IPR036955">
    <property type="entry name" value="AP2/ERF_dom_sf"/>
</dbReference>
<sequence>MDYSFFDLHQYYYHSSHHQQFSPEYSSSTFSNSSSQLSSNFDSSSAHFHNYHNNYNYNNNTNSYLPFNENDSQEMVLAGVLEEAATITEHSPAAYSGGYGVIKEEEECFSGSPNDHHRNYEDPTTKEEESVSYRGVRRRPWGKYAAEIRDSTRNGVRVWIGTFDTAEEAALVYDQAALVMRGHSAVLNFPADVVHESLRRMDYGFEEGCSPVLVMKQRHASTNKRNNASRKKKSNNNNDNNKEEEQNVVVFQDLGSDYLEELLSISESSNSSSSAADPCSWWS</sequence>
<comment type="subcellular location">
    <subcellularLocation>
        <location evidence="1">Nucleus</location>
    </subcellularLocation>
</comment>
<feature type="region of interest" description="Disordered" evidence="7">
    <location>
        <begin position="219"/>
        <end position="247"/>
    </location>
</feature>
<keyword evidence="4" id="KW-0238">DNA-binding</keyword>
<keyword evidence="6" id="KW-0539">Nucleus</keyword>
<dbReference type="SUPFAM" id="SSF54171">
    <property type="entry name" value="DNA-binding domain"/>
    <property type="match status" value="1"/>
</dbReference>
<dbReference type="InterPro" id="IPR001471">
    <property type="entry name" value="AP2/ERF_dom"/>
</dbReference>
<evidence type="ECO:0000313" key="10">
    <source>
        <dbReference type="Proteomes" id="UP001161247"/>
    </source>
</evidence>
<dbReference type="Gene3D" id="3.30.730.10">
    <property type="entry name" value="AP2/ERF domain"/>
    <property type="match status" value="1"/>
</dbReference>
<evidence type="ECO:0000256" key="2">
    <source>
        <dbReference type="ARBA" id="ARBA00022821"/>
    </source>
</evidence>
<accession>A0AAV1C8H1</accession>
<dbReference type="GO" id="GO:0009873">
    <property type="term" value="P:ethylene-activated signaling pathway"/>
    <property type="evidence" value="ECO:0007669"/>
    <property type="project" value="InterPro"/>
</dbReference>
<feature type="compositionally biased region" description="Basic residues" evidence="7">
    <location>
        <begin position="219"/>
        <end position="234"/>
    </location>
</feature>
<evidence type="ECO:0000256" key="5">
    <source>
        <dbReference type="ARBA" id="ARBA00023163"/>
    </source>
</evidence>
<dbReference type="GO" id="GO:0006952">
    <property type="term" value="P:defense response"/>
    <property type="evidence" value="ECO:0007669"/>
    <property type="project" value="UniProtKB-KW"/>
</dbReference>
<keyword evidence="10" id="KW-1185">Reference proteome</keyword>
<dbReference type="SMART" id="SM00380">
    <property type="entry name" value="AP2"/>
    <property type="match status" value="1"/>
</dbReference>
<proteinExistence type="predicted"/>
<dbReference type="Pfam" id="PF00847">
    <property type="entry name" value="AP2"/>
    <property type="match status" value="1"/>
</dbReference>
<evidence type="ECO:0000259" key="8">
    <source>
        <dbReference type="PROSITE" id="PS51032"/>
    </source>
</evidence>
<dbReference type="EMBL" id="OX459118">
    <property type="protein sequence ID" value="CAI9091458.1"/>
    <property type="molecule type" value="Genomic_DNA"/>
</dbReference>
<dbReference type="AlphaFoldDB" id="A0AAV1C8H1"/>
<keyword evidence="2" id="KW-0611">Plant defense</keyword>
<dbReference type="PROSITE" id="PS51032">
    <property type="entry name" value="AP2_ERF"/>
    <property type="match status" value="1"/>
</dbReference>